<dbReference type="SMART" id="SM00213">
    <property type="entry name" value="UBQ"/>
    <property type="match status" value="2"/>
</dbReference>
<dbReference type="PANTHER" id="PTHR10677">
    <property type="entry name" value="UBIQUILIN"/>
    <property type="match status" value="1"/>
</dbReference>
<dbReference type="PROSITE" id="PS50053">
    <property type="entry name" value="UBIQUITIN_2"/>
    <property type="match status" value="2"/>
</dbReference>
<dbReference type="AlphaFoldDB" id="A0A9P5TPX6"/>
<evidence type="ECO:0000259" key="1">
    <source>
        <dbReference type="PROSITE" id="PS50053"/>
    </source>
</evidence>
<dbReference type="GO" id="GO:0005829">
    <property type="term" value="C:cytosol"/>
    <property type="evidence" value="ECO:0007669"/>
    <property type="project" value="TreeGrafter"/>
</dbReference>
<dbReference type="EMBL" id="JADNYJ010000027">
    <property type="protein sequence ID" value="KAF8904087.1"/>
    <property type="molecule type" value="Genomic_DNA"/>
</dbReference>
<dbReference type="Pfam" id="PF00240">
    <property type="entry name" value="ubiquitin"/>
    <property type="match status" value="2"/>
</dbReference>
<dbReference type="GO" id="GO:0006511">
    <property type="term" value="P:ubiquitin-dependent protein catabolic process"/>
    <property type="evidence" value="ECO:0007669"/>
    <property type="project" value="TreeGrafter"/>
</dbReference>
<dbReference type="Proteomes" id="UP000724874">
    <property type="component" value="Unassembled WGS sequence"/>
</dbReference>
<feature type="domain" description="Ubiquitin-like" evidence="1">
    <location>
        <begin position="72"/>
        <end position="152"/>
    </location>
</feature>
<dbReference type="InterPro" id="IPR019956">
    <property type="entry name" value="Ubiquitin_dom"/>
</dbReference>
<dbReference type="PANTHER" id="PTHR10677:SF3">
    <property type="entry name" value="FI07626P-RELATED"/>
    <property type="match status" value="1"/>
</dbReference>
<keyword evidence="3" id="KW-1185">Reference proteome</keyword>
<feature type="domain" description="Ubiquitin-like" evidence="1">
    <location>
        <begin position="2"/>
        <end position="81"/>
    </location>
</feature>
<protein>
    <recommendedName>
        <fullName evidence="1">Ubiquitin-like domain-containing protein</fullName>
    </recommendedName>
</protein>
<proteinExistence type="predicted"/>
<dbReference type="InterPro" id="IPR015496">
    <property type="entry name" value="Ubiquilin"/>
</dbReference>
<dbReference type="GO" id="GO:0031593">
    <property type="term" value="F:polyubiquitin modification-dependent protein binding"/>
    <property type="evidence" value="ECO:0007669"/>
    <property type="project" value="TreeGrafter"/>
</dbReference>
<dbReference type="CDD" id="cd17039">
    <property type="entry name" value="Ubl_ubiquitin_like"/>
    <property type="match status" value="1"/>
</dbReference>
<dbReference type="Gene3D" id="3.10.20.90">
    <property type="entry name" value="Phosphatidylinositol 3-kinase Catalytic Subunit, Chain A, domain 1"/>
    <property type="match status" value="2"/>
</dbReference>
<organism evidence="2 3">
    <name type="scientific">Gymnopilus junonius</name>
    <name type="common">Spectacular rustgill mushroom</name>
    <name type="synonym">Gymnopilus spectabilis subsp. junonius</name>
    <dbReference type="NCBI Taxonomy" id="109634"/>
    <lineage>
        <taxon>Eukaryota</taxon>
        <taxon>Fungi</taxon>
        <taxon>Dikarya</taxon>
        <taxon>Basidiomycota</taxon>
        <taxon>Agaricomycotina</taxon>
        <taxon>Agaricomycetes</taxon>
        <taxon>Agaricomycetidae</taxon>
        <taxon>Agaricales</taxon>
        <taxon>Agaricineae</taxon>
        <taxon>Hymenogastraceae</taxon>
        <taxon>Gymnopilus</taxon>
    </lineage>
</organism>
<dbReference type="PRINTS" id="PR00348">
    <property type="entry name" value="UBIQUITIN"/>
</dbReference>
<dbReference type="OrthoDB" id="428577at2759"/>
<dbReference type="SUPFAM" id="SSF54236">
    <property type="entry name" value="Ubiquitin-like"/>
    <property type="match status" value="2"/>
</dbReference>
<dbReference type="InterPro" id="IPR000626">
    <property type="entry name" value="Ubiquitin-like_dom"/>
</dbReference>
<evidence type="ECO:0000313" key="3">
    <source>
        <dbReference type="Proteomes" id="UP000724874"/>
    </source>
</evidence>
<accession>A0A9P5TPX6</accession>
<reference evidence="2" key="1">
    <citation type="submission" date="2020-11" db="EMBL/GenBank/DDBJ databases">
        <authorList>
            <consortium name="DOE Joint Genome Institute"/>
            <person name="Ahrendt S."/>
            <person name="Riley R."/>
            <person name="Andreopoulos W."/>
            <person name="LaButti K."/>
            <person name="Pangilinan J."/>
            <person name="Ruiz-duenas F.J."/>
            <person name="Barrasa J.M."/>
            <person name="Sanchez-Garcia M."/>
            <person name="Camarero S."/>
            <person name="Miyauchi S."/>
            <person name="Serrano A."/>
            <person name="Linde D."/>
            <person name="Babiker R."/>
            <person name="Drula E."/>
            <person name="Ayuso-Fernandez I."/>
            <person name="Pacheco R."/>
            <person name="Padilla G."/>
            <person name="Ferreira P."/>
            <person name="Barriuso J."/>
            <person name="Kellner H."/>
            <person name="Castanera R."/>
            <person name="Alfaro M."/>
            <person name="Ramirez L."/>
            <person name="Pisabarro A.G."/>
            <person name="Kuo A."/>
            <person name="Tritt A."/>
            <person name="Lipzen A."/>
            <person name="He G."/>
            <person name="Yan M."/>
            <person name="Ng V."/>
            <person name="Cullen D."/>
            <person name="Martin F."/>
            <person name="Rosso M.-N."/>
            <person name="Henrissat B."/>
            <person name="Hibbett D."/>
            <person name="Martinez A.T."/>
            <person name="Grigoriev I.V."/>
        </authorList>
    </citation>
    <scope>NUCLEOTIDE SEQUENCE</scope>
    <source>
        <strain evidence="2">AH 44721</strain>
    </source>
</reference>
<dbReference type="InterPro" id="IPR029071">
    <property type="entry name" value="Ubiquitin-like_domsf"/>
</dbReference>
<evidence type="ECO:0000313" key="2">
    <source>
        <dbReference type="EMBL" id="KAF8904087.1"/>
    </source>
</evidence>
<comment type="caution">
    <text evidence="2">The sequence shown here is derived from an EMBL/GenBank/DDBJ whole genome shotgun (WGS) entry which is preliminary data.</text>
</comment>
<gene>
    <name evidence="2" type="ORF">CPB84DRAFT_1773367</name>
</gene>
<sequence length="152" mass="17310">MPEITIQVVHGDDPFPDPSLSIESSSSVAELKEAIAAWWNIPTDEQLLVYYTQPLQDNNTLETYNIGNDSKVQLVMQIPGLIPIFFNNGSRKTPVRVRQKDTISQLKEYILQKEGTNPDTYTITYNSRSVNDYTTVRELGLKTYDNVYFSAK</sequence>
<name>A0A9P5TPX6_GYMJU</name>